<evidence type="ECO:0000256" key="5">
    <source>
        <dbReference type="HAMAP-Rule" id="MF_00527"/>
    </source>
</evidence>
<sequence>MNEHILPLINKVTPGSLQLVAADELLRRDAIDGARFLLGKVLVMETPDGKKRRCRIVETEAYHGHEDPSSHAHGGITSRNAPMFAQGGHIYVYLIYGVHHMLNLVTDREGLPSAVLVRAAAPLDQLDADSKDSRKIFNGPGKLCRALGIDRQLSSRRLNDGPLQLFSDGYQSRNVATGSRIGINAGLELPWRFCDTDFRSYLSRPPG</sequence>
<evidence type="ECO:0000313" key="6">
    <source>
        <dbReference type="EMBL" id="MBB5022809.1"/>
    </source>
</evidence>
<evidence type="ECO:0000313" key="7">
    <source>
        <dbReference type="Proteomes" id="UP000528322"/>
    </source>
</evidence>
<accession>A0A7W7Y6F8</accession>
<dbReference type="GO" id="GO:0006284">
    <property type="term" value="P:base-excision repair"/>
    <property type="evidence" value="ECO:0007669"/>
    <property type="project" value="InterPro"/>
</dbReference>
<evidence type="ECO:0000256" key="2">
    <source>
        <dbReference type="ARBA" id="ARBA00022763"/>
    </source>
</evidence>
<dbReference type="RefSeq" id="WP_183734022.1">
    <property type="nucleotide sequence ID" value="NZ_JACHID010000017.1"/>
</dbReference>
<dbReference type="EC" id="3.2.2.-" evidence="5"/>
<keyword evidence="2 5" id="KW-0227">DNA damage</keyword>
<dbReference type="InterPro" id="IPR003180">
    <property type="entry name" value="MPG"/>
</dbReference>
<evidence type="ECO:0000256" key="1">
    <source>
        <dbReference type="ARBA" id="ARBA00009232"/>
    </source>
</evidence>
<gene>
    <name evidence="6" type="ORF">HNR37_002156</name>
</gene>
<dbReference type="GO" id="GO:0003677">
    <property type="term" value="F:DNA binding"/>
    <property type="evidence" value="ECO:0007669"/>
    <property type="project" value="InterPro"/>
</dbReference>
<dbReference type="AlphaFoldDB" id="A0A7W7Y6F8"/>
<keyword evidence="7" id="KW-1185">Reference proteome</keyword>
<dbReference type="CDD" id="cd00540">
    <property type="entry name" value="AAG"/>
    <property type="match status" value="1"/>
</dbReference>
<dbReference type="HAMAP" id="MF_00527">
    <property type="entry name" value="3MGH"/>
    <property type="match status" value="1"/>
</dbReference>
<organism evidence="6 7">
    <name type="scientific">Desulfurispira natronophila</name>
    <dbReference type="NCBI Taxonomy" id="682562"/>
    <lineage>
        <taxon>Bacteria</taxon>
        <taxon>Pseudomonadati</taxon>
        <taxon>Chrysiogenota</taxon>
        <taxon>Chrysiogenia</taxon>
        <taxon>Chrysiogenales</taxon>
        <taxon>Chrysiogenaceae</taxon>
        <taxon>Desulfurispira</taxon>
    </lineage>
</organism>
<evidence type="ECO:0000256" key="3">
    <source>
        <dbReference type="ARBA" id="ARBA00022801"/>
    </source>
</evidence>
<dbReference type="NCBIfam" id="TIGR00567">
    <property type="entry name" value="3mg"/>
    <property type="match status" value="1"/>
</dbReference>
<dbReference type="PANTHER" id="PTHR10429">
    <property type="entry name" value="DNA-3-METHYLADENINE GLYCOSYLASE"/>
    <property type="match status" value="1"/>
</dbReference>
<proteinExistence type="inferred from homology"/>
<reference evidence="6 7" key="1">
    <citation type="submission" date="2020-08" db="EMBL/GenBank/DDBJ databases">
        <title>Genomic Encyclopedia of Type Strains, Phase IV (KMG-IV): sequencing the most valuable type-strain genomes for metagenomic binning, comparative biology and taxonomic classification.</title>
        <authorList>
            <person name="Goeker M."/>
        </authorList>
    </citation>
    <scope>NUCLEOTIDE SEQUENCE [LARGE SCALE GENOMIC DNA]</scope>
    <source>
        <strain evidence="6 7">DSM 22071</strain>
    </source>
</reference>
<keyword evidence="3 5" id="KW-0378">Hydrolase</keyword>
<dbReference type="PANTHER" id="PTHR10429:SF0">
    <property type="entry name" value="DNA-3-METHYLADENINE GLYCOSYLASE"/>
    <property type="match status" value="1"/>
</dbReference>
<dbReference type="EMBL" id="JACHID010000017">
    <property type="protein sequence ID" value="MBB5022809.1"/>
    <property type="molecule type" value="Genomic_DNA"/>
</dbReference>
<dbReference type="GO" id="GO:0003905">
    <property type="term" value="F:alkylbase DNA N-glycosylase activity"/>
    <property type="evidence" value="ECO:0007669"/>
    <property type="project" value="InterPro"/>
</dbReference>
<comment type="similarity">
    <text evidence="1 5">Belongs to the DNA glycosylase MPG family.</text>
</comment>
<dbReference type="SUPFAM" id="SSF50486">
    <property type="entry name" value="FMT C-terminal domain-like"/>
    <property type="match status" value="1"/>
</dbReference>
<comment type="caution">
    <text evidence="6">The sequence shown here is derived from an EMBL/GenBank/DDBJ whole genome shotgun (WGS) entry which is preliminary data.</text>
</comment>
<dbReference type="InterPro" id="IPR011034">
    <property type="entry name" value="Formyl_transferase-like_C_sf"/>
</dbReference>
<name>A0A7W7Y6F8_9BACT</name>
<dbReference type="Gene3D" id="3.10.300.10">
    <property type="entry name" value="Methylpurine-DNA glycosylase (MPG)"/>
    <property type="match status" value="1"/>
</dbReference>
<keyword evidence="6" id="KW-0326">Glycosidase</keyword>
<evidence type="ECO:0000256" key="4">
    <source>
        <dbReference type="ARBA" id="ARBA00023204"/>
    </source>
</evidence>
<protein>
    <recommendedName>
        <fullName evidence="5">Putative 3-methyladenine DNA glycosylase</fullName>
        <ecNumber evidence="5">3.2.2.-</ecNumber>
    </recommendedName>
</protein>
<dbReference type="Proteomes" id="UP000528322">
    <property type="component" value="Unassembled WGS sequence"/>
</dbReference>
<keyword evidence="4 5" id="KW-0234">DNA repair</keyword>
<dbReference type="Pfam" id="PF02245">
    <property type="entry name" value="Pur_DNA_glyco"/>
    <property type="match status" value="1"/>
</dbReference>
<dbReference type="InterPro" id="IPR036995">
    <property type="entry name" value="MPG_sf"/>
</dbReference>